<comment type="caution">
    <text evidence="2">The sequence shown here is derived from an EMBL/GenBank/DDBJ whole genome shotgun (WGS) entry which is preliminary data.</text>
</comment>
<dbReference type="Pfam" id="PF00582">
    <property type="entry name" value="Usp"/>
    <property type="match status" value="1"/>
</dbReference>
<dbReference type="InterPro" id="IPR006015">
    <property type="entry name" value="Universal_stress_UspA"/>
</dbReference>
<organism evidence="2 3">
    <name type="scientific">Aristolochia fimbriata</name>
    <name type="common">White veined hardy Dutchman's pipe vine</name>
    <dbReference type="NCBI Taxonomy" id="158543"/>
    <lineage>
        <taxon>Eukaryota</taxon>
        <taxon>Viridiplantae</taxon>
        <taxon>Streptophyta</taxon>
        <taxon>Embryophyta</taxon>
        <taxon>Tracheophyta</taxon>
        <taxon>Spermatophyta</taxon>
        <taxon>Magnoliopsida</taxon>
        <taxon>Magnoliidae</taxon>
        <taxon>Piperales</taxon>
        <taxon>Aristolochiaceae</taxon>
        <taxon>Aristolochia</taxon>
    </lineage>
</organism>
<evidence type="ECO:0000259" key="1">
    <source>
        <dbReference type="Pfam" id="PF00582"/>
    </source>
</evidence>
<sequence>MEVGGEGRAKKVMVAVDESDCSHYALEWTLSNFRESLSPSSPLILYNVQSIVDLGLLAAASHGAAPPELIQNVTEQQKKFSLTLLQKAKAMCDRERVAAEIISEVGDPKDAICGAVERLKVDLLILGSHGRGLFKRTFLGSVSNYCVHNAPCPVLIVKK</sequence>
<dbReference type="AlphaFoldDB" id="A0AAV7EMT1"/>
<dbReference type="InterPro" id="IPR014729">
    <property type="entry name" value="Rossmann-like_a/b/a_fold"/>
</dbReference>
<reference evidence="2 3" key="1">
    <citation type="submission" date="2021-07" db="EMBL/GenBank/DDBJ databases">
        <title>The Aristolochia fimbriata genome: insights into angiosperm evolution, floral development and chemical biosynthesis.</title>
        <authorList>
            <person name="Jiao Y."/>
        </authorList>
    </citation>
    <scope>NUCLEOTIDE SEQUENCE [LARGE SCALE GENOMIC DNA]</scope>
    <source>
        <strain evidence="2">IBCAS-2021</strain>
        <tissue evidence="2">Leaf</tissue>
    </source>
</reference>
<dbReference type="PRINTS" id="PR01438">
    <property type="entry name" value="UNVRSLSTRESS"/>
</dbReference>
<dbReference type="EMBL" id="JAINDJ010000004">
    <property type="protein sequence ID" value="KAG9448917.1"/>
    <property type="molecule type" value="Genomic_DNA"/>
</dbReference>
<evidence type="ECO:0000313" key="3">
    <source>
        <dbReference type="Proteomes" id="UP000825729"/>
    </source>
</evidence>
<dbReference type="PANTHER" id="PTHR31964">
    <property type="entry name" value="ADENINE NUCLEOTIDE ALPHA HYDROLASES-LIKE SUPERFAMILY PROTEIN"/>
    <property type="match status" value="1"/>
</dbReference>
<accession>A0AAV7EMT1</accession>
<keyword evidence="3" id="KW-1185">Reference proteome</keyword>
<name>A0AAV7EMT1_ARIFI</name>
<evidence type="ECO:0000313" key="2">
    <source>
        <dbReference type="EMBL" id="KAG9448917.1"/>
    </source>
</evidence>
<feature type="domain" description="UspA" evidence="1">
    <location>
        <begin position="10"/>
        <end position="158"/>
    </location>
</feature>
<dbReference type="Gene3D" id="3.40.50.620">
    <property type="entry name" value="HUPs"/>
    <property type="match status" value="1"/>
</dbReference>
<protein>
    <recommendedName>
        <fullName evidence="1">UspA domain-containing protein</fullName>
    </recommendedName>
</protein>
<proteinExistence type="predicted"/>
<dbReference type="CDD" id="cd23659">
    <property type="entry name" value="USP_At3g01520-like"/>
    <property type="match status" value="1"/>
</dbReference>
<dbReference type="SUPFAM" id="SSF52402">
    <property type="entry name" value="Adenine nucleotide alpha hydrolases-like"/>
    <property type="match status" value="1"/>
</dbReference>
<gene>
    <name evidence="2" type="ORF">H6P81_008882</name>
</gene>
<dbReference type="Proteomes" id="UP000825729">
    <property type="component" value="Unassembled WGS sequence"/>
</dbReference>
<dbReference type="PANTHER" id="PTHR31964:SF113">
    <property type="entry name" value="USPA DOMAIN-CONTAINING PROTEIN"/>
    <property type="match status" value="1"/>
</dbReference>
<dbReference type="InterPro" id="IPR006016">
    <property type="entry name" value="UspA"/>
</dbReference>